<evidence type="ECO:0000313" key="2">
    <source>
        <dbReference type="Proteomes" id="UP001501758"/>
    </source>
</evidence>
<dbReference type="PANTHER" id="PTHR36439:SF1">
    <property type="entry name" value="DUF1697 DOMAIN-CONTAINING PROTEIN"/>
    <property type="match status" value="1"/>
</dbReference>
<proteinExistence type="predicted"/>
<sequence length="185" mass="20836">MKTYVALLRGINVGGHNKIKMVDLKVALLSAGFESVTTYIQSGNIVFKAGSEDIKELQEKIKKVIQKNFGLEISVVVLTQETLQKVLAKNPFEERFSKDETELKKLYFMIFCNAPNENAIIELNKLSVVPEEFIITPDVIYLYAANGYGKTKLHNNFFEKKLGNKSTARNLKTLSKLLEICSLVS</sequence>
<dbReference type="SUPFAM" id="SSF160379">
    <property type="entry name" value="SP0830-like"/>
    <property type="match status" value="1"/>
</dbReference>
<protein>
    <submittedName>
        <fullName evidence="1">DUF1697 domain-containing protein</fullName>
    </submittedName>
</protein>
<reference evidence="2" key="1">
    <citation type="journal article" date="2019" name="Int. J. Syst. Evol. Microbiol.">
        <title>The Global Catalogue of Microorganisms (GCM) 10K type strain sequencing project: providing services to taxonomists for standard genome sequencing and annotation.</title>
        <authorList>
            <consortium name="The Broad Institute Genomics Platform"/>
            <consortium name="The Broad Institute Genome Sequencing Center for Infectious Disease"/>
            <person name="Wu L."/>
            <person name="Ma J."/>
        </authorList>
    </citation>
    <scope>NUCLEOTIDE SEQUENCE [LARGE SCALE GENOMIC DNA]</scope>
    <source>
        <strain evidence="2">JCM 15974</strain>
    </source>
</reference>
<keyword evidence="2" id="KW-1185">Reference proteome</keyword>
<dbReference type="Pfam" id="PF08002">
    <property type="entry name" value="DUF1697"/>
    <property type="match status" value="1"/>
</dbReference>
<dbReference type="Proteomes" id="UP001501758">
    <property type="component" value="Unassembled WGS sequence"/>
</dbReference>
<accession>A0ABP3TLS5</accession>
<dbReference type="PIRSF" id="PIRSF008502">
    <property type="entry name" value="UCP008502"/>
    <property type="match status" value="1"/>
</dbReference>
<gene>
    <name evidence="1" type="ORF">GCM10009430_01580</name>
</gene>
<organism evidence="1 2">
    <name type="scientific">Aquimarina litoralis</name>
    <dbReference type="NCBI Taxonomy" id="584605"/>
    <lineage>
        <taxon>Bacteria</taxon>
        <taxon>Pseudomonadati</taxon>
        <taxon>Bacteroidota</taxon>
        <taxon>Flavobacteriia</taxon>
        <taxon>Flavobacteriales</taxon>
        <taxon>Flavobacteriaceae</taxon>
        <taxon>Aquimarina</taxon>
    </lineage>
</organism>
<evidence type="ECO:0000313" key="1">
    <source>
        <dbReference type="EMBL" id="GAA0711784.1"/>
    </source>
</evidence>
<comment type="caution">
    <text evidence="1">The sequence shown here is derived from an EMBL/GenBank/DDBJ whole genome shotgun (WGS) entry which is preliminary data.</text>
</comment>
<name>A0ABP3TLS5_9FLAO</name>
<dbReference type="InterPro" id="IPR012545">
    <property type="entry name" value="DUF1697"/>
</dbReference>
<dbReference type="RefSeq" id="WP_343909548.1">
    <property type="nucleotide sequence ID" value="NZ_BAAAGE010000001.1"/>
</dbReference>
<dbReference type="Gene3D" id="3.30.70.1280">
    <property type="entry name" value="SP0830-like domains"/>
    <property type="match status" value="1"/>
</dbReference>
<dbReference type="Gene3D" id="3.30.70.1260">
    <property type="entry name" value="bacterial protein sp0830 like"/>
    <property type="match status" value="1"/>
</dbReference>
<dbReference type="PANTHER" id="PTHR36439">
    <property type="entry name" value="BLL4334 PROTEIN"/>
    <property type="match status" value="1"/>
</dbReference>
<dbReference type="EMBL" id="BAAAGE010000001">
    <property type="protein sequence ID" value="GAA0711784.1"/>
    <property type="molecule type" value="Genomic_DNA"/>
</dbReference>